<keyword evidence="5 9" id="KW-0812">Transmembrane</keyword>
<dbReference type="InterPro" id="IPR025885">
    <property type="entry name" value="PapC_N"/>
</dbReference>
<evidence type="ECO:0000259" key="10">
    <source>
        <dbReference type="Pfam" id="PF13953"/>
    </source>
</evidence>
<dbReference type="PROSITE" id="PS01151">
    <property type="entry name" value="FIMBRIAL_USHER"/>
    <property type="match status" value="1"/>
</dbReference>
<keyword evidence="9" id="KW-1029">Fimbrium biogenesis</keyword>
<dbReference type="KEGG" id="edy:F0320_10845"/>
<evidence type="ECO:0000256" key="6">
    <source>
        <dbReference type="ARBA" id="ARBA00022729"/>
    </source>
</evidence>
<dbReference type="PANTHER" id="PTHR30451:SF10">
    <property type="entry name" value="OUTER MEMBRANE USHER PROTEIN YFCU-RELATED"/>
    <property type="match status" value="1"/>
</dbReference>
<dbReference type="Pfam" id="PF00577">
    <property type="entry name" value="Usher"/>
    <property type="match status" value="1"/>
</dbReference>
<proteinExistence type="inferred from homology"/>
<evidence type="ECO:0000256" key="7">
    <source>
        <dbReference type="ARBA" id="ARBA00023136"/>
    </source>
</evidence>
<evidence type="ECO:0000313" key="13">
    <source>
        <dbReference type="Proteomes" id="UP000323234"/>
    </source>
</evidence>
<dbReference type="InterPro" id="IPR042186">
    <property type="entry name" value="FimD_plug_dom"/>
</dbReference>
<dbReference type="Pfam" id="PF13954">
    <property type="entry name" value="PapC_N"/>
    <property type="match status" value="1"/>
</dbReference>
<evidence type="ECO:0000259" key="11">
    <source>
        <dbReference type="Pfam" id="PF13954"/>
    </source>
</evidence>
<dbReference type="Gene3D" id="2.60.40.2070">
    <property type="match status" value="1"/>
</dbReference>
<comment type="subcellular location">
    <subcellularLocation>
        <location evidence="1 9">Cell outer membrane</location>
        <topology evidence="1 9">Multi-pass membrane protein</topology>
    </subcellularLocation>
</comment>
<keyword evidence="4" id="KW-1134">Transmembrane beta strand</keyword>
<dbReference type="Gene3D" id="2.60.40.2610">
    <property type="entry name" value="Outer membrane usher protein FimD, plug domain"/>
    <property type="match status" value="1"/>
</dbReference>
<dbReference type="PANTHER" id="PTHR30451">
    <property type="entry name" value="OUTER MEMBRANE USHER PROTEIN"/>
    <property type="match status" value="1"/>
</dbReference>
<accession>A0AAU7J6V0</accession>
<dbReference type="NCBIfam" id="NF011812">
    <property type="entry name" value="PRK15284.1"/>
    <property type="match status" value="1"/>
</dbReference>
<name>A0AAU7J6V0_9ENTR</name>
<dbReference type="InterPro" id="IPR043142">
    <property type="entry name" value="PapC-like_C_sf"/>
</dbReference>
<dbReference type="GO" id="GO:0015473">
    <property type="term" value="F:fimbrial usher porin activity"/>
    <property type="evidence" value="ECO:0007669"/>
    <property type="project" value="InterPro"/>
</dbReference>
<dbReference type="AlphaFoldDB" id="A0AAU7J6V0"/>
<keyword evidence="6" id="KW-0732">Signal</keyword>
<dbReference type="EMBL" id="CP126604">
    <property type="protein sequence ID" value="XBN41845.1"/>
    <property type="molecule type" value="Genomic_DNA"/>
</dbReference>
<dbReference type="InterPro" id="IPR037224">
    <property type="entry name" value="PapC_N_sf"/>
</dbReference>
<evidence type="ECO:0000256" key="2">
    <source>
        <dbReference type="ARBA" id="ARBA00008064"/>
    </source>
</evidence>
<feature type="domain" description="PapC-like C-terminal" evidence="10">
    <location>
        <begin position="760"/>
        <end position="815"/>
    </location>
</feature>
<dbReference type="Gene3D" id="3.10.20.410">
    <property type="match status" value="1"/>
</dbReference>
<keyword evidence="8 9" id="KW-0998">Cell outer membrane</keyword>
<sequence length="834" mass="91326">MKKVNKTIFLGKLHPVAIGVFLAFLAVKGVHAEENVEFNTDVLDIKERNNVDLSQFSRAGYLMPGKYQLTLKVNKTDIPDQTVEYFPPEDDPKGSEVCLTAEHVLQIGLKESIVKGVSWWHNGQCLDLHSLEGMVARADLGTSTLYLSIPQAYLEYTAENWDPPSRWDEGIPGVLFDYTVNATSSKQQEQRSSSVTGNGTTGANLGAWRLRGDWQAQYIRNTGNESQKQQSWDWSRVYTYRAITALRAKLVLGEDYLNSSLFDSFRFTGASLSTDDNQLPPNLRGYAPEVVGVAKTNAKVTISQQGRVIYETTVAPGPFRIQDLNSAVSGKLDVKVEEQDGGTQTFQVDTASIPYLTRPGLVRYKIAMGKPSDYDHHSQGPNFATGEASWGVNSGWSLYGGTLLAGDYNALSLGVGRDLLMFGAISFDVTQSRAAIPNQDTLSGKSYRVSYSKRFDEFDSQVTFAGYRFSERDFMSMSQYLDRRYHNGDNGGRDKELYTITMNKQFREQNMSAFLNYSHQTYWDREATNTWNVSVSSFFDVSRFKNISLTLSAYRTEYDDSKDDGVYLSLSVPWSNGATLSYNSQYSGDSSSNTVGYYQRINANNYYQVNAGSTTDGRGTGSGYFTHDGDSASVTANASYTGSKSSAAGLSLQGGVTATAKGAALHRTNSAGGTRMLVDTAGVADVPVQGMAGIVRTNAFGKAVVADVSSYYRSSVSVDLDSLPENVDATRSVVQDTLTEGAIGYRAFGILAGQKGMAVIKLADGSEPPFGAEVRNGENMTTGIVAENGSVWLSGIRPGERMDVYWGNDAQCYIELPPSLPETINNLLLPCHLR</sequence>
<gene>
    <name evidence="12" type="ORF">F0320_10845</name>
</gene>
<dbReference type="InterPro" id="IPR018030">
    <property type="entry name" value="Fimbrial_membr_usher_CS"/>
</dbReference>
<evidence type="ECO:0000256" key="5">
    <source>
        <dbReference type="ARBA" id="ARBA00022692"/>
    </source>
</evidence>
<dbReference type="Pfam" id="PF13953">
    <property type="entry name" value="PapC_C"/>
    <property type="match status" value="1"/>
</dbReference>
<dbReference type="GO" id="GO:0009279">
    <property type="term" value="C:cell outer membrane"/>
    <property type="evidence" value="ECO:0007669"/>
    <property type="project" value="UniProtKB-SubCell"/>
</dbReference>
<dbReference type="Gene3D" id="2.60.40.3110">
    <property type="match status" value="1"/>
</dbReference>
<evidence type="ECO:0000313" key="12">
    <source>
        <dbReference type="EMBL" id="XBN41845.1"/>
    </source>
</evidence>
<dbReference type="RefSeq" id="WP_126328538.1">
    <property type="nucleotide sequence ID" value="NZ_CP126604.1"/>
</dbReference>
<keyword evidence="3 9" id="KW-0813">Transport</keyword>
<evidence type="ECO:0000256" key="8">
    <source>
        <dbReference type="ARBA" id="ARBA00023237"/>
    </source>
</evidence>
<keyword evidence="13" id="KW-1185">Reference proteome</keyword>
<reference evidence="12" key="1">
    <citation type="submission" date="2023-05" db="EMBL/GenBank/DDBJ databases">
        <title>Complete genome sequence data from fresh produce 2nd batch.</title>
        <authorList>
            <person name="Stein M."/>
            <person name="Cho G.-S."/>
            <person name="Brinks E."/>
            <person name="Franz C.M.A.P."/>
        </authorList>
    </citation>
    <scope>NUCLEOTIDE SEQUENCE [LARGE SCALE GENOMIC DNA]</scope>
    <source>
        <strain evidence="12">E1</strain>
    </source>
</reference>
<keyword evidence="7 9" id="KW-0472">Membrane</keyword>
<dbReference type="GO" id="GO:0009297">
    <property type="term" value="P:pilus assembly"/>
    <property type="evidence" value="ECO:0007669"/>
    <property type="project" value="InterPro"/>
</dbReference>
<evidence type="ECO:0000256" key="9">
    <source>
        <dbReference type="RuleBase" id="RU003884"/>
    </source>
</evidence>
<dbReference type="InterPro" id="IPR025949">
    <property type="entry name" value="PapC-like_C"/>
</dbReference>
<dbReference type="SUPFAM" id="SSF141729">
    <property type="entry name" value="FimD N-terminal domain-like"/>
    <property type="match status" value="1"/>
</dbReference>
<comment type="similarity">
    <text evidence="2 9">Belongs to the fimbrial export usher family.</text>
</comment>
<dbReference type="InterPro" id="IPR000015">
    <property type="entry name" value="Fimb_usher"/>
</dbReference>
<dbReference type="Proteomes" id="UP000323234">
    <property type="component" value="Chromosome"/>
</dbReference>
<feature type="domain" description="PapC N-terminal" evidence="11">
    <location>
        <begin position="37"/>
        <end position="182"/>
    </location>
</feature>
<evidence type="ECO:0000256" key="3">
    <source>
        <dbReference type="ARBA" id="ARBA00022448"/>
    </source>
</evidence>
<evidence type="ECO:0000256" key="4">
    <source>
        <dbReference type="ARBA" id="ARBA00022452"/>
    </source>
</evidence>
<protein>
    <submittedName>
        <fullName evidence="12">Outer membrane usher protein</fullName>
    </submittedName>
</protein>
<organism evidence="12 13">
    <name type="scientific">Enterobacter dykesii</name>
    <dbReference type="NCBI Taxonomy" id="2797506"/>
    <lineage>
        <taxon>Bacteria</taxon>
        <taxon>Pseudomonadati</taxon>
        <taxon>Pseudomonadota</taxon>
        <taxon>Gammaproteobacteria</taxon>
        <taxon>Enterobacterales</taxon>
        <taxon>Enterobacteriaceae</taxon>
        <taxon>Enterobacter</taxon>
    </lineage>
</organism>
<evidence type="ECO:0000256" key="1">
    <source>
        <dbReference type="ARBA" id="ARBA00004571"/>
    </source>
</evidence>